<evidence type="ECO:0000313" key="1">
    <source>
        <dbReference type="EMBL" id="MBB3121173.1"/>
    </source>
</evidence>
<accession>A0A7W5BDZ3</accession>
<protein>
    <recommendedName>
        <fullName evidence="3">DUF535 domain-containing protein</fullName>
    </recommendedName>
</protein>
<dbReference type="RefSeq" id="WP_183442901.1">
    <property type="nucleotide sequence ID" value="NZ_JACHXD010000014.1"/>
</dbReference>
<gene>
    <name evidence="1" type="ORF">FHS03_004249</name>
</gene>
<proteinExistence type="predicted"/>
<dbReference type="Pfam" id="PF04393">
    <property type="entry name" value="DUF535"/>
    <property type="match status" value="1"/>
</dbReference>
<dbReference type="EMBL" id="JACHXD010000014">
    <property type="protein sequence ID" value="MBB3121173.1"/>
    <property type="molecule type" value="Genomic_DNA"/>
</dbReference>
<dbReference type="PANTHER" id="PTHR38785:SF1">
    <property type="entry name" value="HOMOLOG OF VIRK"/>
    <property type="match status" value="1"/>
</dbReference>
<sequence length="297" mass="32930">MQPITLTVGLEKKSPLSHFAAALKLHTRALAHFRMTRDWLGMLNSDQMLRELAHAQPRLIHKVYRPWLSQRMNRRERLAALVGHYRFILRQGLGALVAEAARGPVQLAAFAGKSGTPYSIELCAIVPMEREGELVLQLRRDGTLVCSVAFSFINDGPHMQIGVGCIQGPSCGAGLELMREATRELHGLRPKSLLVRLLRHLGHASGCARMVLVCNKNRTAARTALRDGKIKACYDSLWLEMGAIARPDGDYELACSALQPPELEAVPSKKRSEMRKRHDMLALLNADVLARLAPQTP</sequence>
<organism evidence="1 2">
    <name type="scientific">Pseudoduganella violacea</name>
    <dbReference type="NCBI Taxonomy" id="1715466"/>
    <lineage>
        <taxon>Bacteria</taxon>
        <taxon>Pseudomonadati</taxon>
        <taxon>Pseudomonadota</taxon>
        <taxon>Betaproteobacteria</taxon>
        <taxon>Burkholderiales</taxon>
        <taxon>Oxalobacteraceae</taxon>
        <taxon>Telluria group</taxon>
        <taxon>Pseudoduganella</taxon>
    </lineage>
</organism>
<keyword evidence="2" id="KW-1185">Reference proteome</keyword>
<dbReference type="GO" id="GO:0006974">
    <property type="term" value="P:DNA damage response"/>
    <property type="evidence" value="ECO:0007669"/>
    <property type="project" value="TreeGrafter"/>
</dbReference>
<comment type="caution">
    <text evidence="1">The sequence shown here is derived from an EMBL/GenBank/DDBJ whole genome shotgun (WGS) entry which is preliminary data.</text>
</comment>
<evidence type="ECO:0000313" key="2">
    <source>
        <dbReference type="Proteomes" id="UP000541535"/>
    </source>
</evidence>
<reference evidence="1 2" key="1">
    <citation type="submission" date="2020-08" db="EMBL/GenBank/DDBJ databases">
        <title>Genomic Encyclopedia of Type Strains, Phase III (KMG-III): the genomes of soil and plant-associated and newly described type strains.</title>
        <authorList>
            <person name="Whitman W."/>
        </authorList>
    </citation>
    <scope>NUCLEOTIDE SEQUENCE [LARGE SCALE GENOMIC DNA]</scope>
    <source>
        <strain evidence="1 2">CECT 8897</strain>
    </source>
</reference>
<dbReference type="AlphaFoldDB" id="A0A7W5BDZ3"/>
<name>A0A7W5BDZ3_9BURK</name>
<dbReference type="Proteomes" id="UP000541535">
    <property type="component" value="Unassembled WGS sequence"/>
</dbReference>
<dbReference type="PANTHER" id="PTHR38785">
    <property type="entry name" value="HOMOLOG OF VIRK"/>
    <property type="match status" value="1"/>
</dbReference>
<evidence type="ECO:0008006" key="3">
    <source>
        <dbReference type="Google" id="ProtNLM"/>
    </source>
</evidence>
<dbReference type="InterPro" id="IPR007488">
    <property type="entry name" value="DUF535"/>
</dbReference>